<evidence type="ECO:0000256" key="3">
    <source>
        <dbReference type="ARBA" id="ARBA00022989"/>
    </source>
</evidence>
<accession>A0A1E4TE74</accession>
<dbReference type="GO" id="GO:0012505">
    <property type="term" value="C:endomembrane system"/>
    <property type="evidence" value="ECO:0007669"/>
    <property type="project" value="UniProtKB-SubCell"/>
</dbReference>
<name>A0A1E4TE74_9ASCO</name>
<dbReference type="Pfam" id="PF12632">
    <property type="entry name" value="Vezatin"/>
    <property type="match status" value="1"/>
</dbReference>
<evidence type="ECO:0000313" key="9">
    <source>
        <dbReference type="Proteomes" id="UP000095023"/>
    </source>
</evidence>
<dbReference type="OrthoDB" id="4087235at2759"/>
<feature type="transmembrane region" description="Helical" evidence="6">
    <location>
        <begin position="128"/>
        <end position="147"/>
    </location>
</feature>
<feature type="compositionally biased region" description="Polar residues" evidence="5">
    <location>
        <begin position="523"/>
        <end position="538"/>
    </location>
</feature>
<organism evidence="8 9">
    <name type="scientific">Tortispora caseinolytica NRRL Y-17796</name>
    <dbReference type="NCBI Taxonomy" id="767744"/>
    <lineage>
        <taxon>Eukaryota</taxon>
        <taxon>Fungi</taxon>
        <taxon>Dikarya</taxon>
        <taxon>Ascomycota</taxon>
        <taxon>Saccharomycotina</taxon>
        <taxon>Trigonopsidomycetes</taxon>
        <taxon>Trigonopsidales</taxon>
        <taxon>Trigonopsidaceae</taxon>
        <taxon>Tortispora</taxon>
    </lineage>
</organism>
<evidence type="ECO:0000313" key="8">
    <source>
        <dbReference type="EMBL" id="ODV89958.1"/>
    </source>
</evidence>
<keyword evidence="9" id="KW-1185">Reference proteome</keyword>
<dbReference type="Proteomes" id="UP000095023">
    <property type="component" value="Unassembled WGS sequence"/>
</dbReference>
<evidence type="ECO:0000256" key="4">
    <source>
        <dbReference type="ARBA" id="ARBA00023136"/>
    </source>
</evidence>
<keyword evidence="4 6" id="KW-0472">Membrane</keyword>
<feature type="region of interest" description="Disordered" evidence="5">
    <location>
        <begin position="519"/>
        <end position="538"/>
    </location>
</feature>
<evidence type="ECO:0000256" key="6">
    <source>
        <dbReference type="SAM" id="Phobius"/>
    </source>
</evidence>
<evidence type="ECO:0000259" key="7">
    <source>
        <dbReference type="Pfam" id="PF12632"/>
    </source>
</evidence>
<evidence type="ECO:0000256" key="5">
    <source>
        <dbReference type="SAM" id="MobiDB-lite"/>
    </source>
</evidence>
<proteinExistence type="predicted"/>
<gene>
    <name evidence="8" type="ORF">CANCADRAFT_1689</name>
</gene>
<keyword evidence="3 6" id="KW-1133">Transmembrane helix</keyword>
<dbReference type="EMBL" id="KV453842">
    <property type="protein sequence ID" value="ODV89958.1"/>
    <property type="molecule type" value="Genomic_DNA"/>
</dbReference>
<dbReference type="InterPro" id="IPR026859">
    <property type="entry name" value="Myosin-bd"/>
</dbReference>
<reference evidence="9" key="1">
    <citation type="submission" date="2016-02" db="EMBL/GenBank/DDBJ databases">
        <title>Comparative genomics of biotechnologically important yeasts.</title>
        <authorList>
            <consortium name="DOE Joint Genome Institute"/>
            <person name="Riley R."/>
            <person name="Haridas S."/>
            <person name="Wolfe K.H."/>
            <person name="Lopes M.R."/>
            <person name="Hittinger C.T."/>
            <person name="Goker M."/>
            <person name="Salamov A."/>
            <person name="Wisecaver J."/>
            <person name="Long T.M."/>
            <person name="Aerts A.L."/>
            <person name="Barry K."/>
            <person name="Choi C."/>
            <person name="Clum A."/>
            <person name="Coughlan A.Y."/>
            <person name="Deshpande S."/>
            <person name="Douglass A.P."/>
            <person name="Hanson S.J."/>
            <person name="Klenk H.-P."/>
            <person name="Labutti K."/>
            <person name="Lapidus A."/>
            <person name="Lindquist E."/>
            <person name="Lipzen A."/>
            <person name="Meier-Kolthoff J.P."/>
            <person name="Ohm R.A."/>
            <person name="Otillar R.P."/>
            <person name="Pangilinan J."/>
            <person name="Peng Y."/>
            <person name="Rokas A."/>
            <person name="Rosa C.A."/>
            <person name="Scheuner C."/>
            <person name="Sibirny A.A."/>
            <person name="Slot J.C."/>
            <person name="Stielow J.B."/>
            <person name="Sun H."/>
            <person name="Kurtzman C.P."/>
            <person name="Blackwell M."/>
            <person name="Jeffries T.W."/>
            <person name="Grigoriev I.V."/>
        </authorList>
    </citation>
    <scope>NUCLEOTIDE SEQUENCE [LARGE SCALE GENOMIC DNA]</scope>
    <source>
        <strain evidence="9">NRRL Y-17796</strain>
    </source>
</reference>
<protein>
    <recommendedName>
        <fullName evidence="7">Myosin-binding domain-containing protein</fullName>
    </recommendedName>
</protein>
<evidence type="ECO:0000256" key="2">
    <source>
        <dbReference type="ARBA" id="ARBA00022692"/>
    </source>
</evidence>
<sequence>MENPILLDDTPLADYVRDSGIENWGIEPASTRFKDDFVPVKNFAPTSKSLRSFTLSDPATLKKDRFTTLLRKAISREISASEAQELTDRFRYSLVGSRLLDDRITWAASSLFKSHDPLFSPRYQTITFTLRHSGYIILIGVVITWASKTDQLQSNDKKLALLVVSLCVAISYYAHSRRRELRQLYTYAAQAASRLVHNSNILDYSITKSIRIVQEAELYSKGYKSAIPGYRAPPIGRIDRNAHCSYLRDSINATLELVFPQICRSCDHIRPFCDPLSLRTLTSLYKVDERELTALPIGDPRTEHTSTSISSLKKRFTKLFVARKLFICELLALKATGRNEDREIWICVTKETDKVSNLIGQAVNTMFDAYSYDSNLQQIVQESLKSANQPKSDMLLKHTAAMNAVSGGLNSIEARLRLASEETLNSLMGNEDTVEKAEKLLAHYDMISTDIESLLLEWRKGRDQLQSFVQTKDNDQGSVSESGNAYCQSEDNEVPSLMSSTSVTGSEIFSPFIETFNDDGDSVKNTRGVDQTQFEQND</sequence>
<feature type="transmembrane region" description="Helical" evidence="6">
    <location>
        <begin position="159"/>
        <end position="175"/>
    </location>
</feature>
<keyword evidence="2 6" id="KW-0812">Transmembrane</keyword>
<evidence type="ECO:0000256" key="1">
    <source>
        <dbReference type="ARBA" id="ARBA00004308"/>
    </source>
</evidence>
<dbReference type="AlphaFoldDB" id="A0A1E4TE74"/>
<feature type="domain" description="Myosin-binding" evidence="7">
    <location>
        <begin position="137"/>
        <end position="415"/>
    </location>
</feature>
<comment type="subcellular location">
    <subcellularLocation>
        <location evidence="1">Endomembrane system</location>
    </subcellularLocation>
</comment>
<dbReference type="GO" id="GO:0017022">
    <property type="term" value="F:myosin binding"/>
    <property type="evidence" value="ECO:0007669"/>
    <property type="project" value="InterPro"/>
</dbReference>